<name>A0A3L6TQ44_PANMI</name>
<evidence type="ECO:0000313" key="2">
    <source>
        <dbReference type="EMBL" id="RLN41338.1"/>
    </source>
</evidence>
<evidence type="ECO:0000256" key="1">
    <source>
        <dbReference type="SAM" id="MobiDB-lite"/>
    </source>
</evidence>
<accession>A0A3L6TQ44</accession>
<comment type="caution">
    <text evidence="2">The sequence shown here is derived from an EMBL/GenBank/DDBJ whole genome shotgun (WGS) entry which is preliminary data.</text>
</comment>
<dbReference type="Proteomes" id="UP000275267">
    <property type="component" value="Unassembled WGS sequence"/>
</dbReference>
<reference evidence="3" key="1">
    <citation type="journal article" date="2019" name="Nat. Commun.">
        <title>The genome of broomcorn millet.</title>
        <authorList>
            <person name="Zou C."/>
            <person name="Miki D."/>
            <person name="Li D."/>
            <person name="Tang Q."/>
            <person name="Xiao L."/>
            <person name="Rajput S."/>
            <person name="Deng P."/>
            <person name="Jia W."/>
            <person name="Huang R."/>
            <person name="Zhang M."/>
            <person name="Sun Y."/>
            <person name="Hu J."/>
            <person name="Fu X."/>
            <person name="Schnable P.S."/>
            <person name="Li F."/>
            <person name="Zhang H."/>
            <person name="Feng B."/>
            <person name="Zhu X."/>
            <person name="Liu R."/>
            <person name="Schnable J.C."/>
            <person name="Zhu J.-K."/>
            <person name="Zhang H."/>
        </authorList>
    </citation>
    <scope>NUCLEOTIDE SEQUENCE [LARGE SCALE GENOMIC DNA]</scope>
</reference>
<dbReference type="EMBL" id="PQIB02000001">
    <property type="protein sequence ID" value="RLN41338.1"/>
    <property type="molecule type" value="Genomic_DNA"/>
</dbReference>
<gene>
    <name evidence="2" type="ORF">C2845_PM01G08950</name>
</gene>
<proteinExistence type="predicted"/>
<sequence length="157" mass="17660">MCPLHYCHPFFNFRDERREFWFLATLFIKSTHPHLMSKEPAAGERRGEERSPERKKETKRPNPTQDQNTPVPSPGRPSATICSHGDGLQDGDGGDEREGGVPALVHGDEVEEGAPLRGVQDRRAVARRAGGQGGRPRRGVRGARRRAARRRLPLRRL</sequence>
<evidence type="ECO:0000313" key="3">
    <source>
        <dbReference type="Proteomes" id="UP000275267"/>
    </source>
</evidence>
<feature type="compositionally biased region" description="Basic residues" evidence="1">
    <location>
        <begin position="135"/>
        <end position="157"/>
    </location>
</feature>
<feature type="compositionally biased region" description="Polar residues" evidence="1">
    <location>
        <begin position="61"/>
        <end position="70"/>
    </location>
</feature>
<feature type="region of interest" description="Disordered" evidence="1">
    <location>
        <begin position="37"/>
        <end position="157"/>
    </location>
</feature>
<feature type="compositionally biased region" description="Basic and acidic residues" evidence="1">
    <location>
        <begin position="41"/>
        <end position="60"/>
    </location>
</feature>
<dbReference type="AlphaFoldDB" id="A0A3L6TQ44"/>
<organism evidence="2 3">
    <name type="scientific">Panicum miliaceum</name>
    <name type="common">Proso millet</name>
    <name type="synonym">Broomcorn millet</name>
    <dbReference type="NCBI Taxonomy" id="4540"/>
    <lineage>
        <taxon>Eukaryota</taxon>
        <taxon>Viridiplantae</taxon>
        <taxon>Streptophyta</taxon>
        <taxon>Embryophyta</taxon>
        <taxon>Tracheophyta</taxon>
        <taxon>Spermatophyta</taxon>
        <taxon>Magnoliopsida</taxon>
        <taxon>Liliopsida</taxon>
        <taxon>Poales</taxon>
        <taxon>Poaceae</taxon>
        <taxon>PACMAD clade</taxon>
        <taxon>Panicoideae</taxon>
        <taxon>Panicodae</taxon>
        <taxon>Paniceae</taxon>
        <taxon>Panicinae</taxon>
        <taxon>Panicum</taxon>
        <taxon>Panicum sect. Panicum</taxon>
    </lineage>
</organism>
<protein>
    <submittedName>
        <fullName evidence="2">Uncharacterized protein</fullName>
    </submittedName>
</protein>
<keyword evidence="3" id="KW-1185">Reference proteome</keyword>